<feature type="compositionally biased region" description="Polar residues" evidence="1">
    <location>
        <begin position="1"/>
        <end position="10"/>
    </location>
</feature>
<name>A0A9P0EIV4_9HYPO</name>
<comment type="caution">
    <text evidence="2">The sequence shown here is derived from an EMBL/GenBank/DDBJ whole genome shotgun (WGS) entry which is preliminary data.</text>
</comment>
<dbReference type="EMBL" id="CABFOC020000045">
    <property type="protein sequence ID" value="CAH0053121.1"/>
    <property type="molecule type" value="Genomic_DNA"/>
</dbReference>
<organism evidence="2 3">
    <name type="scientific">Clonostachys solani</name>
    <dbReference type="NCBI Taxonomy" id="160281"/>
    <lineage>
        <taxon>Eukaryota</taxon>
        <taxon>Fungi</taxon>
        <taxon>Dikarya</taxon>
        <taxon>Ascomycota</taxon>
        <taxon>Pezizomycotina</taxon>
        <taxon>Sordariomycetes</taxon>
        <taxon>Hypocreomycetidae</taxon>
        <taxon>Hypocreales</taxon>
        <taxon>Bionectriaceae</taxon>
        <taxon>Clonostachys</taxon>
    </lineage>
</organism>
<evidence type="ECO:0000313" key="2">
    <source>
        <dbReference type="EMBL" id="CAH0053121.1"/>
    </source>
</evidence>
<proteinExistence type="predicted"/>
<keyword evidence="3" id="KW-1185">Reference proteome</keyword>
<evidence type="ECO:0000256" key="1">
    <source>
        <dbReference type="SAM" id="MobiDB-lite"/>
    </source>
</evidence>
<dbReference type="AlphaFoldDB" id="A0A9P0EIV4"/>
<protein>
    <submittedName>
        <fullName evidence="2">Uncharacterized protein</fullName>
    </submittedName>
</protein>
<evidence type="ECO:0000313" key="3">
    <source>
        <dbReference type="Proteomes" id="UP000775872"/>
    </source>
</evidence>
<accession>A0A9P0EIV4</accession>
<dbReference type="Proteomes" id="UP000775872">
    <property type="component" value="Unassembled WGS sequence"/>
</dbReference>
<gene>
    <name evidence="2" type="ORF">CSOL1703_00004992</name>
</gene>
<feature type="region of interest" description="Disordered" evidence="1">
    <location>
        <begin position="72"/>
        <end position="92"/>
    </location>
</feature>
<feature type="region of interest" description="Disordered" evidence="1">
    <location>
        <begin position="1"/>
        <end position="22"/>
    </location>
</feature>
<sequence>MCLNVRSASTARKEDGVVQEEGTTEGVTGWIIQNQDWLERTTKGEARHIGMHTGSPRPEMVKGNVVVLSLADDEEGQRGQAEVTDSRVGSGF</sequence>
<reference evidence="2" key="1">
    <citation type="submission" date="2021-10" db="EMBL/GenBank/DDBJ databases">
        <authorList>
            <person name="Piombo E."/>
        </authorList>
    </citation>
    <scope>NUCLEOTIDE SEQUENCE</scope>
</reference>